<keyword evidence="3" id="KW-1185">Reference proteome</keyword>
<name>A0ABV5YDD2_9ACTN</name>
<dbReference type="NCBIfam" id="NF038083">
    <property type="entry name" value="CU044_5270_fam"/>
    <property type="match status" value="1"/>
</dbReference>
<dbReference type="Proteomes" id="UP001589627">
    <property type="component" value="Unassembled WGS sequence"/>
</dbReference>
<dbReference type="RefSeq" id="WP_378199889.1">
    <property type="nucleotide sequence ID" value="NZ_JBHLZP010000071.1"/>
</dbReference>
<keyword evidence="1" id="KW-0472">Membrane</keyword>
<evidence type="ECO:0000313" key="3">
    <source>
        <dbReference type="Proteomes" id="UP001589627"/>
    </source>
</evidence>
<protein>
    <submittedName>
        <fullName evidence="2">CU044_5270 family protein</fullName>
    </submittedName>
</protein>
<gene>
    <name evidence="2" type="ORF">ACFFNX_12650</name>
</gene>
<dbReference type="EMBL" id="JBHLZP010000071">
    <property type="protein sequence ID" value="MFB9833037.1"/>
    <property type="molecule type" value="Genomic_DNA"/>
</dbReference>
<proteinExistence type="predicted"/>
<accession>A0ABV5YDD2</accession>
<sequence>MSSGVHMNENSDGVFRALRPEALDGLAAETYARRREQDISRALAVTSSTTMSGAVPRTVRRRMPRLLAAGLTAGAVAAAAAGVIVATNSSGGRHTHAPATAQRLDARTVLLVSAESAAKAPATTGAFWYTRERETRLIGPINERTARNKAGAKKSGKMKPPPVTAYISSTQDTWNGRDRRDRTITGIDRKITFPNPAEKARWKALGAPELEPWSAKQHVSDYDFSHSKLTKVQQDKAVDALTKLPNDPDALERVLQGWFKDENQASAAHDGVPMSGDFALYAFGTAQDLLAGPITPATKSALFRVLAKQPGITYLGTGTDRLGRKGAVLAMSGGTTAEKTTSSGSEIRLIIDSKTGQLLEQESGDRKSPSLVMTYQTMGWVDHLGDRP</sequence>
<keyword evidence="1" id="KW-0812">Transmembrane</keyword>
<dbReference type="InterPro" id="IPR047789">
    <property type="entry name" value="CU044_5270-like"/>
</dbReference>
<reference evidence="2 3" key="1">
    <citation type="submission" date="2024-09" db="EMBL/GenBank/DDBJ databases">
        <authorList>
            <person name="Sun Q."/>
            <person name="Mori K."/>
        </authorList>
    </citation>
    <scope>NUCLEOTIDE SEQUENCE [LARGE SCALE GENOMIC DNA]</scope>
    <source>
        <strain evidence="2 3">TBRC 0563</strain>
    </source>
</reference>
<evidence type="ECO:0000313" key="2">
    <source>
        <dbReference type="EMBL" id="MFB9833037.1"/>
    </source>
</evidence>
<comment type="caution">
    <text evidence="2">The sequence shown here is derived from an EMBL/GenBank/DDBJ whole genome shotgun (WGS) entry which is preliminary data.</text>
</comment>
<feature type="transmembrane region" description="Helical" evidence="1">
    <location>
        <begin position="66"/>
        <end position="86"/>
    </location>
</feature>
<evidence type="ECO:0000256" key="1">
    <source>
        <dbReference type="SAM" id="Phobius"/>
    </source>
</evidence>
<keyword evidence="1" id="KW-1133">Transmembrane helix</keyword>
<organism evidence="2 3">
    <name type="scientific">Actinoallomurus acaciae</name>
    <dbReference type="NCBI Taxonomy" id="502577"/>
    <lineage>
        <taxon>Bacteria</taxon>
        <taxon>Bacillati</taxon>
        <taxon>Actinomycetota</taxon>
        <taxon>Actinomycetes</taxon>
        <taxon>Streptosporangiales</taxon>
        <taxon>Thermomonosporaceae</taxon>
        <taxon>Actinoallomurus</taxon>
    </lineage>
</organism>